<keyword evidence="2" id="KW-0255">Endonuclease</keyword>
<sequence length="266" mass="29981">MARSPSVRWKRDELFVALNLYHKLTFGLLHSKQPAVIALAERLGRGANSVAMKLCNFASLDPALKLRGIRGLEGASNLDREVWKEFHENPEEVVPTSEEALRNLLEVSDSDHLEVLPKEGFRVVKCPPGGPTDVVATVKQRRGQEYFRDAVLNNFGGRCGITQLAVRELLVASHILPWGRNVSERLNVRNGLSLSRLHDTAFDRGLITFDDDLRLVLSSELKGELPKRAVAENFGAYEREILHLPDDAVFPELKFLATHRTEIFRR</sequence>
<gene>
    <name evidence="2" type="ORF">JIN84_04495</name>
</gene>
<dbReference type="EMBL" id="JAENIK010000004">
    <property type="protein sequence ID" value="MBK1814861.1"/>
    <property type="molecule type" value="Genomic_DNA"/>
</dbReference>
<dbReference type="AlphaFoldDB" id="A0A934R224"/>
<comment type="caution">
    <text evidence="2">The sequence shown here is derived from an EMBL/GenBank/DDBJ whole genome shotgun (WGS) entry which is preliminary data.</text>
</comment>
<feature type="domain" description="HNH nuclease" evidence="1">
    <location>
        <begin position="159"/>
        <end position="210"/>
    </location>
</feature>
<keyword evidence="2" id="KW-0378">Hydrolase</keyword>
<name>A0A934R224_9BACT</name>
<protein>
    <submittedName>
        <fullName evidence="2">HNH endonuclease</fullName>
    </submittedName>
</protein>
<accession>A0A934R224</accession>
<evidence type="ECO:0000313" key="3">
    <source>
        <dbReference type="Proteomes" id="UP000600139"/>
    </source>
</evidence>
<reference evidence="2" key="1">
    <citation type="submission" date="2021-01" db="EMBL/GenBank/DDBJ databases">
        <title>Modified the classification status of verrucomicrobia.</title>
        <authorList>
            <person name="Feng X."/>
        </authorList>
    </citation>
    <scope>NUCLEOTIDE SEQUENCE</scope>
    <source>
        <strain evidence="2">JCM 18052</strain>
    </source>
</reference>
<evidence type="ECO:0000259" key="1">
    <source>
        <dbReference type="Pfam" id="PF13391"/>
    </source>
</evidence>
<organism evidence="2 3">
    <name type="scientific">Luteolibacter yonseiensis</name>
    <dbReference type="NCBI Taxonomy" id="1144680"/>
    <lineage>
        <taxon>Bacteria</taxon>
        <taxon>Pseudomonadati</taxon>
        <taxon>Verrucomicrobiota</taxon>
        <taxon>Verrucomicrobiia</taxon>
        <taxon>Verrucomicrobiales</taxon>
        <taxon>Verrucomicrobiaceae</taxon>
        <taxon>Luteolibacter</taxon>
    </lineage>
</organism>
<dbReference type="GO" id="GO:0004519">
    <property type="term" value="F:endonuclease activity"/>
    <property type="evidence" value="ECO:0007669"/>
    <property type="project" value="UniProtKB-KW"/>
</dbReference>
<dbReference type="InterPro" id="IPR003615">
    <property type="entry name" value="HNH_nuc"/>
</dbReference>
<evidence type="ECO:0000313" key="2">
    <source>
        <dbReference type="EMBL" id="MBK1814861.1"/>
    </source>
</evidence>
<dbReference type="Pfam" id="PF13391">
    <property type="entry name" value="HNH_2"/>
    <property type="match status" value="1"/>
</dbReference>
<proteinExistence type="predicted"/>
<keyword evidence="2" id="KW-0540">Nuclease</keyword>
<dbReference type="Proteomes" id="UP000600139">
    <property type="component" value="Unassembled WGS sequence"/>
</dbReference>
<keyword evidence="3" id="KW-1185">Reference proteome</keyword>